<organism evidence="1 2">
    <name type="scientific">Candidatus Xenolissoclinum pacificiensis L6</name>
    <dbReference type="NCBI Taxonomy" id="1401685"/>
    <lineage>
        <taxon>Bacteria</taxon>
        <taxon>Pseudomonadati</taxon>
        <taxon>Pseudomonadota</taxon>
        <taxon>Alphaproteobacteria</taxon>
        <taxon>Rickettsiales</taxon>
        <taxon>Anaplasmataceae</taxon>
        <taxon>Candidatus Xenolissoclinum</taxon>
    </lineage>
</organism>
<evidence type="ECO:0000313" key="2">
    <source>
        <dbReference type="Proteomes" id="UP000018951"/>
    </source>
</evidence>
<gene>
    <name evidence="1" type="ORF">P857_1046</name>
</gene>
<accession>W2V2I3</accession>
<sequence>MTRSTHIPIHYIPSVHRTSINFPSNSGKRPFILYKLLTRGCMQIIREQINYSKY</sequence>
<dbReference type="EMBL" id="AXCJ01000001">
    <property type="protein sequence ID" value="ETO91867.1"/>
    <property type="molecule type" value="Genomic_DNA"/>
</dbReference>
<name>W2V2I3_9RICK</name>
<reference evidence="1 2" key="1">
    <citation type="journal article" date="2013" name="PLoS ONE">
        <title>Bacterial endosymbiosis in a chordate host: long-term co-evolution and conservation of secondary metabolism.</title>
        <authorList>
            <person name="Kwan J.C."/>
            <person name="Schmidt E.W."/>
        </authorList>
    </citation>
    <scope>NUCLEOTIDE SEQUENCE [LARGE SCALE GENOMIC DNA]</scope>
    <source>
        <strain evidence="2">L6</strain>
    </source>
</reference>
<dbReference type="AlphaFoldDB" id="W2V2I3"/>
<proteinExistence type="predicted"/>
<dbReference type="Proteomes" id="UP000018951">
    <property type="component" value="Unassembled WGS sequence"/>
</dbReference>
<evidence type="ECO:0000313" key="1">
    <source>
        <dbReference type="EMBL" id="ETO91867.1"/>
    </source>
</evidence>
<comment type="caution">
    <text evidence="1">The sequence shown here is derived from an EMBL/GenBank/DDBJ whole genome shotgun (WGS) entry which is preliminary data.</text>
</comment>
<keyword evidence="2" id="KW-1185">Reference proteome</keyword>
<protein>
    <submittedName>
        <fullName evidence="1">Uncharacterized protein</fullName>
    </submittedName>
</protein>